<protein>
    <recommendedName>
        <fullName evidence="1">DUF6916 domain-containing protein</fullName>
    </recommendedName>
</protein>
<evidence type="ECO:0000313" key="2">
    <source>
        <dbReference type="EMBL" id="GGG84170.1"/>
    </source>
</evidence>
<dbReference type="AlphaFoldDB" id="A0A917M7J7"/>
<comment type="caution">
    <text evidence="2">The sequence shown here is derived from an EMBL/GenBank/DDBJ whole genome shotgun (WGS) entry which is preliminary data.</text>
</comment>
<evidence type="ECO:0000259" key="1">
    <source>
        <dbReference type="Pfam" id="PF21880"/>
    </source>
</evidence>
<gene>
    <name evidence="2" type="ORF">GCM10010918_47440</name>
</gene>
<keyword evidence="3" id="KW-1185">Reference proteome</keyword>
<organism evidence="2 3">
    <name type="scientific">Paenibacillus radicis</name>
    <name type="common">ex Gao et al. 2016</name>
    <dbReference type="NCBI Taxonomy" id="1737354"/>
    <lineage>
        <taxon>Bacteria</taxon>
        <taxon>Bacillati</taxon>
        <taxon>Bacillota</taxon>
        <taxon>Bacilli</taxon>
        <taxon>Bacillales</taxon>
        <taxon>Paenibacillaceae</taxon>
        <taxon>Paenibacillus</taxon>
    </lineage>
</organism>
<dbReference type="Pfam" id="PF21880">
    <property type="entry name" value="DUF6916"/>
    <property type="match status" value="1"/>
</dbReference>
<dbReference type="EMBL" id="BMHY01000012">
    <property type="protein sequence ID" value="GGG84170.1"/>
    <property type="molecule type" value="Genomic_DNA"/>
</dbReference>
<sequence length="102" mass="11371">MENVMTTEPSLSFYKEAAGSSFQVIGTEPPLELELVEVEDKGITSGYEQFTLLFRGPLQPFIPQQTLQLRTQTVDVAIFIVPVAQDAEGTRYEAVFSRLAQD</sequence>
<name>A0A917M7J7_9BACL</name>
<feature type="domain" description="DUF6916" evidence="1">
    <location>
        <begin position="13"/>
        <end position="96"/>
    </location>
</feature>
<dbReference type="Proteomes" id="UP000600247">
    <property type="component" value="Unassembled WGS sequence"/>
</dbReference>
<accession>A0A917M7J7</accession>
<evidence type="ECO:0000313" key="3">
    <source>
        <dbReference type="Proteomes" id="UP000600247"/>
    </source>
</evidence>
<reference evidence="2 3" key="1">
    <citation type="journal article" date="2014" name="Int. J. Syst. Evol. Microbiol.">
        <title>Complete genome sequence of Corynebacterium casei LMG S-19264T (=DSM 44701T), isolated from a smear-ripened cheese.</title>
        <authorList>
            <consortium name="US DOE Joint Genome Institute (JGI-PGF)"/>
            <person name="Walter F."/>
            <person name="Albersmeier A."/>
            <person name="Kalinowski J."/>
            <person name="Ruckert C."/>
        </authorList>
    </citation>
    <scope>NUCLEOTIDE SEQUENCE [LARGE SCALE GENOMIC DNA]</scope>
    <source>
        <strain evidence="2 3">CGMCC 1.15286</strain>
    </source>
</reference>
<proteinExistence type="predicted"/>
<dbReference type="InterPro" id="IPR054209">
    <property type="entry name" value="DUF6916"/>
</dbReference>